<dbReference type="RefSeq" id="WP_395824191.1">
    <property type="nucleotide sequence ID" value="NZ_CP043494.1"/>
</dbReference>
<evidence type="ECO:0008006" key="4">
    <source>
        <dbReference type="Google" id="ProtNLM"/>
    </source>
</evidence>
<keyword evidence="1" id="KW-0812">Transmembrane</keyword>
<sequence>MLLPLILLACSNPRPVLSEKFQSPQDRLLVIRDTSDETQEMTWQEVSELDRALLDQALIRSRDSGPIALTARRDRDCDKEQIECFRRCWKRKPPYPYKRGGHDHHAFCENTCREAYDDCLKLNELHALEFTVMDDAIDWLRSHRQQLLVGTLVTVAGVTFIVVSAGAGVLILAPLVLITQSETSLDGEVSGG</sequence>
<feature type="transmembrane region" description="Helical" evidence="1">
    <location>
        <begin position="147"/>
        <end position="177"/>
    </location>
</feature>
<keyword evidence="1" id="KW-1133">Transmembrane helix</keyword>
<reference evidence="2 3" key="1">
    <citation type="submission" date="2019-08" db="EMBL/GenBank/DDBJ databases">
        <title>Archangium and Cystobacter genomes.</title>
        <authorList>
            <person name="Chen I.-C.K."/>
            <person name="Wielgoss S."/>
        </authorList>
    </citation>
    <scope>NUCLEOTIDE SEQUENCE [LARGE SCALE GENOMIC DNA]</scope>
    <source>
        <strain evidence="2 3">Cbm 6</strain>
    </source>
</reference>
<evidence type="ECO:0000313" key="3">
    <source>
        <dbReference type="Proteomes" id="UP001611383"/>
    </source>
</evidence>
<dbReference type="EMBL" id="CP043494">
    <property type="protein sequence ID" value="WNG47066.1"/>
    <property type="molecule type" value="Genomic_DNA"/>
</dbReference>
<gene>
    <name evidence="2" type="ORF">F0U60_25270</name>
</gene>
<evidence type="ECO:0000256" key="1">
    <source>
        <dbReference type="SAM" id="Phobius"/>
    </source>
</evidence>
<protein>
    <recommendedName>
        <fullName evidence="4">Lipoprotein</fullName>
    </recommendedName>
</protein>
<organism evidence="2 3">
    <name type="scientific">Archangium minus</name>
    <dbReference type="NCBI Taxonomy" id="83450"/>
    <lineage>
        <taxon>Bacteria</taxon>
        <taxon>Pseudomonadati</taxon>
        <taxon>Myxococcota</taxon>
        <taxon>Myxococcia</taxon>
        <taxon>Myxococcales</taxon>
        <taxon>Cystobacterineae</taxon>
        <taxon>Archangiaceae</taxon>
        <taxon>Archangium</taxon>
    </lineage>
</organism>
<accession>A0ABY9WV85</accession>
<keyword evidence="1" id="KW-0472">Membrane</keyword>
<keyword evidence="3" id="KW-1185">Reference proteome</keyword>
<proteinExistence type="predicted"/>
<name>A0ABY9WV85_9BACT</name>
<dbReference type="Proteomes" id="UP001611383">
    <property type="component" value="Chromosome"/>
</dbReference>
<evidence type="ECO:0000313" key="2">
    <source>
        <dbReference type="EMBL" id="WNG47066.1"/>
    </source>
</evidence>